<reference evidence="1" key="1">
    <citation type="journal article" date="2014" name="Front. Microbiol.">
        <title>High frequency of phylogenetically diverse reductive dehalogenase-homologous genes in deep subseafloor sedimentary metagenomes.</title>
        <authorList>
            <person name="Kawai M."/>
            <person name="Futagami T."/>
            <person name="Toyoda A."/>
            <person name="Takaki Y."/>
            <person name="Nishi S."/>
            <person name="Hori S."/>
            <person name="Arai W."/>
            <person name="Tsubouchi T."/>
            <person name="Morono Y."/>
            <person name="Uchiyama I."/>
            <person name="Ito T."/>
            <person name="Fujiyama A."/>
            <person name="Inagaki F."/>
            <person name="Takami H."/>
        </authorList>
    </citation>
    <scope>NUCLEOTIDE SEQUENCE</scope>
    <source>
        <strain evidence="1">Expedition CK06-06</strain>
    </source>
</reference>
<organism evidence="1">
    <name type="scientific">marine sediment metagenome</name>
    <dbReference type="NCBI Taxonomy" id="412755"/>
    <lineage>
        <taxon>unclassified sequences</taxon>
        <taxon>metagenomes</taxon>
        <taxon>ecological metagenomes</taxon>
    </lineage>
</organism>
<name>X0SW76_9ZZZZ</name>
<gene>
    <name evidence="1" type="ORF">S01H1_08823</name>
</gene>
<dbReference type="AlphaFoldDB" id="X0SW76"/>
<dbReference type="EMBL" id="BARS01004513">
    <property type="protein sequence ID" value="GAF79396.1"/>
    <property type="molecule type" value="Genomic_DNA"/>
</dbReference>
<accession>X0SW76</accession>
<proteinExistence type="predicted"/>
<sequence>MNGKPRTTEERKDDEKRHFESLVAPLEIKVSRLESDLRDRNNRIDQLCVKLNQCELGREEYVKRKIKEVRARHTMMMRTVRAAHRNLTKAILQEDISNGTKQT</sequence>
<protein>
    <submittedName>
        <fullName evidence="1">Uncharacterized protein</fullName>
    </submittedName>
</protein>
<comment type="caution">
    <text evidence="1">The sequence shown here is derived from an EMBL/GenBank/DDBJ whole genome shotgun (WGS) entry which is preliminary data.</text>
</comment>
<evidence type="ECO:0000313" key="1">
    <source>
        <dbReference type="EMBL" id="GAF79396.1"/>
    </source>
</evidence>